<sequence>MNRKNILVCNVQVPFVRGGAEILIDELCSHIKQRGHNAEVISIPFFWEPRTELLRSALVWRLLDLTKYCYQLIDLVIATKYPSYCINHPNKVTWLFHQHRDIYDLWDRGRSSFDPDNAQDILIREEIMALDDECIGGSKAVYTIAKNVSARLKKYNDIDSKPLYTPSRLFPVLRSSDYGDFLFTVSRLEVNKRIDLIISAYARSSRKYKLVIAGRGPQEDNLRALARGLQVDDRIVFAGYIDDEQLIDYYATCRAVVFVPDDEDYGYVTLEAMKSRRPVLTMADSGGVLEFVRDGENGMIASDEDALSRSMTEVMAMPGDKLKKLGAAAEQTVADISWDLVLDNLLGVIA</sequence>
<dbReference type="EMBL" id="MNZT01000070">
    <property type="protein sequence ID" value="OIP97083.1"/>
    <property type="molecule type" value="Genomic_DNA"/>
</dbReference>
<dbReference type="GO" id="GO:0016757">
    <property type="term" value="F:glycosyltransferase activity"/>
    <property type="evidence" value="ECO:0007669"/>
    <property type="project" value="InterPro"/>
</dbReference>
<dbReference type="Gene3D" id="3.40.50.2000">
    <property type="entry name" value="Glycogen Phosphorylase B"/>
    <property type="match status" value="2"/>
</dbReference>
<dbReference type="Proteomes" id="UP000183245">
    <property type="component" value="Unassembled WGS sequence"/>
</dbReference>
<dbReference type="PANTHER" id="PTHR45947:SF3">
    <property type="entry name" value="SULFOQUINOVOSYL TRANSFERASE SQD2"/>
    <property type="match status" value="1"/>
</dbReference>
<dbReference type="SUPFAM" id="SSF53756">
    <property type="entry name" value="UDP-Glycosyltransferase/glycogen phosphorylase"/>
    <property type="match status" value="1"/>
</dbReference>
<name>A0A1J5IK62_9BACT</name>
<evidence type="ECO:0000259" key="1">
    <source>
        <dbReference type="Pfam" id="PF00534"/>
    </source>
</evidence>
<dbReference type="AlphaFoldDB" id="A0A1J5IK62"/>
<feature type="domain" description="Glycosyl transferase family 1" evidence="1">
    <location>
        <begin position="179"/>
        <end position="331"/>
    </location>
</feature>
<accession>A0A1J5IK62</accession>
<proteinExistence type="predicted"/>
<reference evidence="2 3" key="1">
    <citation type="journal article" date="2016" name="Environ. Microbiol.">
        <title>Genomic resolution of a cold subsurface aquifer community provides metabolic insights for novel microbes adapted to high CO concentrations.</title>
        <authorList>
            <person name="Probst A.J."/>
            <person name="Castelle C.J."/>
            <person name="Singh A."/>
            <person name="Brown C.T."/>
            <person name="Anantharaman K."/>
            <person name="Sharon I."/>
            <person name="Hug L.A."/>
            <person name="Burstein D."/>
            <person name="Emerson J.B."/>
            <person name="Thomas B.C."/>
            <person name="Banfield J.F."/>
        </authorList>
    </citation>
    <scope>NUCLEOTIDE SEQUENCE [LARGE SCALE GENOMIC DNA]</scope>
    <source>
        <strain evidence="2">CG2_30_54_11</strain>
    </source>
</reference>
<organism evidence="2 3">
    <name type="scientific">Candidatus Wirthbacteria bacterium CG2_30_54_11</name>
    <dbReference type="NCBI Taxonomy" id="1817892"/>
    <lineage>
        <taxon>Bacteria</taxon>
        <taxon>Candidatus Wirthbacteria</taxon>
    </lineage>
</organism>
<dbReference type="Pfam" id="PF00534">
    <property type="entry name" value="Glycos_transf_1"/>
    <property type="match status" value="1"/>
</dbReference>
<dbReference type="PANTHER" id="PTHR45947">
    <property type="entry name" value="SULFOQUINOVOSYL TRANSFERASE SQD2"/>
    <property type="match status" value="1"/>
</dbReference>
<gene>
    <name evidence="2" type="ORF">AUK40_04100</name>
</gene>
<protein>
    <recommendedName>
        <fullName evidence="1">Glycosyl transferase family 1 domain-containing protein</fullName>
    </recommendedName>
</protein>
<dbReference type="CDD" id="cd03801">
    <property type="entry name" value="GT4_PimA-like"/>
    <property type="match status" value="1"/>
</dbReference>
<dbReference type="STRING" id="1817892.AUK40_04100"/>
<evidence type="ECO:0000313" key="3">
    <source>
        <dbReference type="Proteomes" id="UP000183245"/>
    </source>
</evidence>
<dbReference type="InterPro" id="IPR001296">
    <property type="entry name" value="Glyco_trans_1"/>
</dbReference>
<dbReference type="InterPro" id="IPR050194">
    <property type="entry name" value="Glycosyltransferase_grp1"/>
</dbReference>
<comment type="caution">
    <text evidence="2">The sequence shown here is derived from an EMBL/GenBank/DDBJ whole genome shotgun (WGS) entry which is preliminary data.</text>
</comment>
<evidence type="ECO:0000313" key="2">
    <source>
        <dbReference type="EMBL" id="OIP97083.1"/>
    </source>
</evidence>